<dbReference type="InterPro" id="IPR036397">
    <property type="entry name" value="RNaseH_sf"/>
</dbReference>
<dbReference type="STRING" id="45357.A0A2V1B0N6"/>
<evidence type="ECO:0000259" key="2">
    <source>
        <dbReference type="Pfam" id="PF21762"/>
    </source>
</evidence>
<feature type="compositionally biased region" description="Polar residues" evidence="1">
    <location>
        <begin position="258"/>
        <end position="272"/>
    </location>
</feature>
<dbReference type="OrthoDB" id="5953249at2759"/>
<dbReference type="AlphaFoldDB" id="A0A2V1B0N6"/>
<evidence type="ECO:0000313" key="3">
    <source>
        <dbReference type="EMBL" id="PVH23469.1"/>
    </source>
</evidence>
<proteinExistence type="predicted"/>
<feature type="domain" description="Gfd2/YDR514C-like C-terminal" evidence="2">
    <location>
        <begin position="64"/>
        <end position="234"/>
    </location>
</feature>
<dbReference type="InterPro" id="IPR040151">
    <property type="entry name" value="Gfd2/YDR514C-like"/>
</dbReference>
<gene>
    <name evidence="3" type="ORF">CXQ85_003759</name>
</gene>
<protein>
    <recommendedName>
        <fullName evidence="2">Gfd2/YDR514C-like C-terminal domain-containing protein</fullName>
    </recommendedName>
</protein>
<dbReference type="Gene3D" id="3.30.420.10">
    <property type="entry name" value="Ribonuclease H-like superfamily/Ribonuclease H"/>
    <property type="match status" value="1"/>
</dbReference>
<feature type="domain" description="Gfd2/YDR514C-like C-terminal" evidence="2">
    <location>
        <begin position="335"/>
        <end position="506"/>
    </location>
</feature>
<dbReference type="VEuPathDB" id="FungiDB:CXQ85_003759"/>
<accession>A0A2V1B0N6</accession>
<dbReference type="Pfam" id="PF21762">
    <property type="entry name" value="DEDDh_C"/>
    <property type="match status" value="2"/>
</dbReference>
<dbReference type="PANTHER" id="PTHR28083">
    <property type="entry name" value="GOOD FOR FULL DBP5 ACTIVITY PROTEIN 2"/>
    <property type="match status" value="1"/>
</dbReference>
<feature type="region of interest" description="Disordered" evidence="1">
    <location>
        <begin position="246"/>
        <end position="272"/>
    </location>
</feature>
<comment type="caution">
    <text evidence="3">The sequence shown here is derived from an EMBL/GenBank/DDBJ whole genome shotgun (WGS) entry which is preliminary data.</text>
</comment>
<keyword evidence="4" id="KW-1185">Reference proteome</keyword>
<evidence type="ECO:0000256" key="1">
    <source>
        <dbReference type="SAM" id="MobiDB-lite"/>
    </source>
</evidence>
<dbReference type="SUPFAM" id="SSF53098">
    <property type="entry name" value="Ribonuclease H-like"/>
    <property type="match status" value="2"/>
</dbReference>
<dbReference type="Proteomes" id="UP000244309">
    <property type="component" value="Unassembled WGS sequence"/>
</dbReference>
<dbReference type="GO" id="GO:0003676">
    <property type="term" value="F:nucleic acid binding"/>
    <property type="evidence" value="ECO:0007669"/>
    <property type="project" value="InterPro"/>
</dbReference>
<dbReference type="GeneID" id="37009089"/>
<dbReference type="RefSeq" id="XP_025344409.1">
    <property type="nucleotide sequence ID" value="XM_025487393.1"/>
</dbReference>
<name>A0A2V1B0N6_9ASCO</name>
<organism evidence="3 4">
    <name type="scientific">Candidozyma haemuli</name>
    <dbReference type="NCBI Taxonomy" id="45357"/>
    <lineage>
        <taxon>Eukaryota</taxon>
        <taxon>Fungi</taxon>
        <taxon>Dikarya</taxon>
        <taxon>Ascomycota</taxon>
        <taxon>Saccharomycotina</taxon>
        <taxon>Pichiomycetes</taxon>
        <taxon>Metschnikowiaceae</taxon>
        <taxon>Candidozyma</taxon>
    </lineage>
</organism>
<dbReference type="InterPro" id="IPR012337">
    <property type="entry name" value="RNaseH-like_sf"/>
</dbReference>
<dbReference type="InterPro" id="IPR048519">
    <property type="entry name" value="Gfd2/YDR514C-like_C"/>
</dbReference>
<evidence type="ECO:0000313" key="4">
    <source>
        <dbReference type="Proteomes" id="UP000244309"/>
    </source>
</evidence>
<dbReference type="PANTHER" id="PTHR28083:SF1">
    <property type="entry name" value="GOOD FOR FULL DBP5 ACTIVITY PROTEIN 2"/>
    <property type="match status" value="1"/>
</dbReference>
<dbReference type="GO" id="GO:0005634">
    <property type="term" value="C:nucleus"/>
    <property type="evidence" value="ECO:0007669"/>
    <property type="project" value="TreeGrafter"/>
</dbReference>
<dbReference type="EMBL" id="PKFO01000011">
    <property type="protein sequence ID" value="PVH23469.1"/>
    <property type="molecule type" value="Genomic_DNA"/>
</dbReference>
<sequence>MDNLQRRLYDKKSFYNYVKTCFPKEKDLIEEYVEYLGEEAELDPDECNRMEAFMKAVFDRKVALVSVDLEFSMKKSTRVTEVGVSVYDPWSQKGSLLPFVQSSHIIVRENQPFKDNTYVPDHTDFFNGGKSVVMSLHHAAHALNLIIEQNTMDGNPRGSGVALVGHGMDHDLLLLRDMGVDFGVASIMDTQDVLAYTHGARNASLKNALRLARIPFAFLHNAGNDAYYTLLLSLALADPVYRLSSGLDSEDSKDRFASQKSTRNEPPNTSSKVHLKNATKFLGPSFNQLLYQDKYKDLHYVNSIWEGELRDAYSRKIRAPHILQEINKVYDEQMVLISIDVEAFERDHSVVTEVGIAVYEPKSSRGMVMPFIQSGHIVIAGTEDVRNGTFVADHKDFFNGGKTLTMDLHSAAQAIKDLISKHTRKGTRYGTGVCLVGHGIGQDVKWLKHIGVSIGSARILDTQKLLCMTHGKKGSSLKNGLKLVRQPCAFLHNAGNDAYYTMVLCLCLADPLYRVAAAVDGKQTIETYKQQPSTKHDPPNEATRVDASTSAEFFKYLEQSF</sequence>
<reference evidence="3 4" key="1">
    <citation type="submission" date="2017-12" db="EMBL/GenBank/DDBJ databases">
        <title>Genome Sequence of a Multidrug-Resistant Candida haemulonii Isolate from a Patient with Chronic Leg Ulcers in Israel.</title>
        <authorList>
            <person name="Chow N.A."/>
            <person name="Gade L."/>
            <person name="Batra D."/>
            <person name="Rowe L.A."/>
            <person name="Ben-Ami R."/>
            <person name="Loparev V.N."/>
            <person name="Litvintseva A.P."/>
        </authorList>
    </citation>
    <scope>NUCLEOTIDE SEQUENCE [LARGE SCALE GENOMIC DNA]</scope>
    <source>
        <strain evidence="3 4">B11899</strain>
    </source>
</reference>